<accession>A0A428IY17</accession>
<evidence type="ECO:0000313" key="1">
    <source>
        <dbReference type="EMBL" id="RSK23961.1"/>
    </source>
</evidence>
<keyword evidence="2" id="KW-1185">Reference proteome</keyword>
<dbReference type="EMBL" id="RWIS01000021">
    <property type="protein sequence ID" value="RSK23961.1"/>
    <property type="molecule type" value="Genomic_DNA"/>
</dbReference>
<sequence length="112" mass="12594">MPTVTIRLDGTTDDKITALCAMVIQQQGHIAVLTHLTATLCSSTLQYSPEQAGMLLDQLVPPAIERANDDFRKFVLDHQINVIRQEPEPVLSWRARARSLTARAWAKLRAWT</sequence>
<dbReference type="AlphaFoldDB" id="A0A428IY17"/>
<dbReference type="RefSeq" id="WP_125433709.1">
    <property type="nucleotide sequence ID" value="NZ_RWIS01000021.1"/>
</dbReference>
<organism evidence="1 2">
    <name type="scientific">Hymenobacter metallilatus</name>
    <dbReference type="NCBI Taxonomy" id="2493666"/>
    <lineage>
        <taxon>Bacteria</taxon>
        <taxon>Pseudomonadati</taxon>
        <taxon>Bacteroidota</taxon>
        <taxon>Cytophagia</taxon>
        <taxon>Cytophagales</taxon>
        <taxon>Hymenobacteraceae</taxon>
        <taxon>Hymenobacter</taxon>
    </lineage>
</organism>
<name>A0A428IY17_9BACT</name>
<gene>
    <name evidence="1" type="ORF">EI290_21475</name>
</gene>
<proteinExistence type="predicted"/>
<dbReference type="Proteomes" id="UP000280066">
    <property type="component" value="Unassembled WGS sequence"/>
</dbReference>
<evidence type="ECO:0000313" key="2">
    <source>
        <dbReference type="Proteomes" id="UP000280066"/>
    </source>
</evidence>
<comment type="caution">
    <text evidence="1">The sequence shown here is derived from an EMBL/GenBank/DDBJ whole genome shotgun (WGS) entry which is preliminary data.</text>
</comment>
<protein>
    <submittedName>
        <fullName evidence="1">Uncharacterized protein</fullName>
    </submittedName>
</protein>
<reference evidence="1 2" key="1">
    <citation type="submission" date="2018-12" db="EMBL/GenBank/DDBJ databases">
        <authorList>
            <person name="Feng G."/>
            <person name="Zhu H."/>
        </authorList>
    </citation>
    <scope>NUCLEOTIDE SEQUENCE [LARGE SCALE GENOMIC DNA]</scope>
    <source>
        <strain evidence="1 2">9PBR-2</strain>
    </source>
</reference>